<dbReference type="AlphaFoldDB" id="A0A0B7B9A6"/>
<dbReference type="EMBL" id="HACG01041804">
    <property type="protein sequence ID" value="CEK88669.1"/>
    <property type="molecule type" value="Transcribed_RNA"/>
</dbReference>
<sequence length="207" mass="24709">CSLSLKKNRKDAETFLELKLSKLHEEMNREILGLQDELARKNSESLILVEERDAEIKSSEPLREELKHLKDEILRLNKELESERIRARETEKEVSEMKMRLSQEQRLKNETMKEKELQLIELNSLKSQLETIRFQFDSLLHDNADYQNLMTTLTRNNSSVTRELEELRLKLKKLMRFIKATLQVSIVETIPRQLLQDFRKLKENEMI</sequence>
<name>A0A0B7B9A6_9EUPU</name>
<evidence type="ECO:0000313" key="2">
    <source>
        <dbReference type="EMBL" id="CEK88669.1"/>
    </source>
</evidence>
<organism evidence="3">
    <name type="scientific">Arion vulgaris</name>
    <dbReference type="NCBI Taxonomy" id="1028688"/>
    <lineage>
        <taxon>Eukaryota</taxon>
        <taxon>Metazoa</taxon>
        <taxon>Spiralia</taxon>
        <taxon>Lophotrochozoa</taxon>
        <taxon>Mollusca</taxon>
        <taxon>Gastropoda</taxon>
        <taxon>Heterobranchia</taxon>
        <taxon>Euthyneura</taxon>
        <taxon>Panpulmonata</taxon>
        <taxon>Eupulmonata</taxon>
        <taxon>Stylommatophora</taxon>
        <taxon>Helicina</taxon>
        <taxon>Arionoidea</taxon>
        <taxon>Arionidae</taxon>
        <taxon>Arion</taxon>
    </lineage>
</organism>
<dbReference type="EMBL" id="HACG01041805">
    <property type="protein sequence ID" value="CEK88670.1"/>
    <property type="molecule type" value="Transcribed_RNA"/>
</dbReference>
<proteinExistence type="predicted"/>
<accession>A0A0B7B9A6</accession>
<feature type="non-terminal residue" evidence="3">
    <location>
        <position position="1"/>
    </location>
</feature>
<gene>
    <name evidence="3" type="primary">ORF166407</name>
    <name evidence="2" type="synonym">ORF166402</name>
</gene>
<evidence type="ECO:0000313" key="3">
    <source>
        <dbReference type="EMBL" id="CEK88670.1"/>
    </source>
</evidence>
<feature type="coiled-coil region" evidence="1">
    <location>
        <begin position="24"/>
        <end position="170"/>
    </location>
</feature>
<reference evidence="3" key="1">
    <citation type="submission" date="2014-12" db="EMBL/GenBank/DDBJ databases">
        <title>Insight into the proteome of Arion vulgaris.</title>
        <authorList>
            <person name="Aradska J."/>
            <person name="Bulat T."/>
            <person name="Smidak R."/>
            <person name="Sarate P."/>
            <person name="Gangsoo J."/>
            <person name="Sialana F."/>
            <person name="Bilban M."/>
            <person name="Lubec G."/>
        </authorList>
    </citation>
    <scope>NUCLEOTIDE SEQUENCE</scope>
    <source>
        <tissue evidence="3">Skin</tissue>
    </source>
</reference>
<keyword evidence="1" id="KW-0175">Coiled coil</keyword>
<protein>
    <submittedName>
        <fullName evidence="3">Uncharacterized protein</fullName>
    </submittedName>
</protein>
<evidence type="ECO:0000256" key="1">
    <source>
        <dbReference type="SAM" id="Coils"/>
    </source>
</evidence>